<evidence type="ECO:0000259" key="3">
    <source>
        <dbReference type="PROSITE" id="PS50002"/>
    </source>
</evidence>
<organism evidence="4 5">
    <name type="scientific">Exocentrus adspersus</name>
    <dbReference type="NCBI Taxonomy" id="1586481"/>
    <lineage>
        <taxon>Eukaryota</taxon>
        <taxon>Metazoa</taxon>
        <taxon>Ecdysozoa</taxon>
        <taxon>Arthropoda</taxon>
        <taxon>Hexapoda</taxon>
        <taxon>Insecta</taxon>
        <taxon>Pterygota</taxon>
        <taxon>Neoptera</taxon>
        <taxon>Endopterygota</taxon>
        <taxon>Coleoptera</taxon>
        <taxon>Polyphaga</taxon>
        <taxon>Cucujiformia</taxon>
        <taxon>Chrysomeloidea</taxon>
        <taxon>Cerambycidae</taxon>
        <taxon>Lamiinae</taxon>
        <taxon>Acanthocinini</taxon>
        <taxon>Exocentrus</taxon>
    </lineage>
</organism>
<dbReference type="SUPFAM" id="SSF50044">
    <property type="entry name" value="SH3-domain"/>
    <property type="match status" value="1"/>
</dbReference>
<feature type="domain" description="SH3" evidence="3">
    <location>
        <begin position="9"/>
        <end position="71"/>
    </location>
</feature>
<dbReference type="InterPro" id="IPR036028">
    <property type="entry name" value="SH3-like_dom_sf"/>
</dbReference>
<reference evidence="4 5" key="1">
    <citation type="journal article" date="2023" name="Insect Mol. Biol.">
        <title>Genome sequencing provides insights into the evolution of gene families encoding plant cell wall-degrading enzymes in longhorned beetles.</title>
        <authorList>
            <person name="Shin N.R."/>
            <person name="Okamura Y."/>
            <person name="Kirsch R."/>
            <person name="Pauchet Y."/>
        </authorList>
    </citation>
    <scope>NUCLEOTIDE SEQUENCE [LARGE SCALE GENOMIC DNA]</scope>
    <source>
        <strain evidence="4">EAD_L_NR</strain>
    </source>
</reference>
<accession>A0AAV8VMP3</accession>
<protein>
    <recommendedName>
        <fullName evidence="3">SH3 domain-containing protein</fullName>
    </recommendedName>
</protein>
<evidence type="ECO:0000256" key="2">
    <source>
        <dbReference type="PROSITE-ProRule" id="PRU00192"/>
    </source>
</evidence>
<keyword evidence="5" id="KW-1185">Reference proteome</keyword>
<dbReference type="InterPro" id="IPR001452">
    <property type="entry name" value="SH3_domain"/>
</dbReference>
<name>A0AAV8VMP3_9CUCU</name>
<dbReference type="Proteomes" id="UP001159042">
    <property type="component" value="Unassembled WGS sequence"/>
</dbReference>
<gene>
    <name evidence="4" type="ORF">NQ315_014341</name>
</gene>
<dbReference type="Gene3D" id="2.30.30.40">
    <property type="entry name" value="SH3 Domains"/>
    <property type="match status" value="1"/>
</dbReference>
<dbReference type="AlphaFoldDB" id="A0AAV8VMP3"/>
<evidence type="ECO:0000256" key="1">
    <source>
        <dbReference type="ARBA" id="ARBA00022443"/>
    </source>
</evidence>
<sequence>MSQNIILTGNLDMLHSLYDFKATYAKTLSFKNNEYFLLHQTNTKHKNWWEVINERGQMGYIPSNYVETVTVNPSFYIQFLENCLEHLRKNDTLSECTIGDRNEVIMRLKELKRQVEQLPEISRNSIGADCDDMPPLLFKNSDGKSF</sequence>
<dbReference type="Pfam" id="PF00018">
    <property type="entry name" value="SH3_1"/>
    <property type="match status" value="1"/>
</dbReference>
<comment type="caution">
    <text evidence="4">The sequence shown here is derived from an EMBL/GenBank/DDBJ whole genome shotgun (WGS) entry which is preliminary data.</text>
</comment>
<dbReference type="SMART" id="SM00326">
    <property type="entry name" value="SH3"/>
    <property type="match status" value="1"/>
</dbReference>
<dbReference type="PRINTS" id="PR00452">
    <property type="entry name" value="SH3DOMAIN"/>
</dbReference>
<evidence type="ECO:0000313" key="4">
    <source>
        <dbReference type="EMBL" id="KAJ8915086.1"/>
    </source>
</evidence>
<dbReference type="PROSITE" id="PS50002">
    <property type="entry name" value="SH3"/>
    <property type="match status" value="1"/>
</dbReference>
<proteinExistence type="predicted"/>
<dbReference type="EMBL" id="JANEYG010000058">
    <property type="protein sequence ID" value="KAJ8915086.1"/>
    <property type="molecule type" value="Genomic_DNA"/>
</dbReference>
<keyword evidence="1 2" id="KW-0728">SH3 domain</keyword>
<evidence type="ECO:0000313" key="5">
    <source>
        <dbReference type="Proteomes" id="UP001159042"/>
    </source>
</evidence>